<comment type="caution">
    <text evidence="1">The sequence shown here is derived from an EMBL/GenBank/DDBJ whole genome shotgun (WGS) entry which is preliminary data.</text>
</comment>
<keyword evidence="2" id="KW-1185">Reference proteome</keyword>
<organism evidence="1 2">
    <name type="scientific">Prauserella oleivorans</name>
    <dbReference type="NCBI Taxonomy" id="1478153"/>
    <lineage>
        <taxon>Bacteria</taxon>
        <taxon>Bacillati</taxon>
        <taxon>Actinomycetota</taxon>
        <taxon>Actinomycetes</taxon>
        <taxon>Pseudonocardiales</taxon>
        <taxon>Pseudonocardiaceae</taxon>
        <taxon>Prauserella</taxon>
    </lineage>
</organism>
<evidence type="ECO:0000313" key="2">
    <source>
        <dbReference type="Proteomes" id="UP001597478"/>
    </source>
</evidence>
<proteinExistence type="predicted"/>
<gene>
    <name evidence="1" type="ORF">ACFS2C_04175</name>
</gene>
<accession>A0ABW5W5Y3</accession>
<sequence>MGDGLGDGVGDGLGDGARTAAVRYKEIVGLARKAAADLRAWEESRAEELNGEIAAAAEKVTAATEAEQAMNDRARRWWNMAADNVARLSWLDVGPEPEPIASARGEWLHRYAEDIRPAYHELTQAVLKLSWRAR</sequence>
<reference evidence="2" key="1">
    <citation type="journal article" date="2019" name="Int. J. Syst. Evol. Microbiol.">
        <title>The Global Catalogue of Microorganisms (GCM) 10K type strain sequencing project: providing services to taxonomists for standard genome sequencing and annotation.</title>
        <authorList>
            <consortium name="The Broad Institute Genomics Platform"/>
            <consortium name="The Broad Institute Genome Sequencing Center for Infectious Disease"/>
            <person name="Wu L."/>
            <person name="Ma J."/>
        </authorList>
    </citation>
    <scope>NUCLEOTIDE SEQUENCE [LARGE SCALE GENOMIC DNA]</scope>
    <source>
        <strain evidence="2">IBRC-M 10906</strain>
    </source>
</reference>
<name>A0ABW5W5Y3_9PSEU</name>
<dbReference type="Proteomes" id="UP001597478">
    <property type="component" value="Unassembled WGS sequence"/>
</dbReference>
<protein>
    <submittedName>
        <fullName evidence="1">Uncharacterized protein</fullName>
    </submittedName>
</protein>
<dbReference type="RefSeq" id="WP_377389697.1">
    <property type="nucleotide sequence ID" value="NZ_JBHSAN010000017.1"/>
</dbReference>
<evidence type="ECO:0000313" key="1">
    <source>
        <dbReference type="EMBL" id="MFD2798584.1"/>
    </source>
</evidence>
<dbReference type="EMBL" id="JBHUOF010000004">
    <property type="protein sequence ID" value="MFD2798584.1"/>
    <property type="molecule type" value="Genomic_DNA"/>
</dbReference>